<dbReference type="AlphaFoldDB" id="A0A0E0I400"/>
<dbReference type="Gramene" id="ONIVA07G21640.3">
    <property type="protein sequence ID" value="ONIVA07G21640.3"/>
    <property type="gene ID" value="ONIVA07G21640"/>
</dbReference>
<sequence length="94" mass="10776">MRRRTESEDGRPLFPILKPSRMLPLLAAVVPQRCLVLHERERESERGGREGGRGEGFYNASAWHSSLSHTRRQNQQNLIHVCSRAQAKQDRASN</sequence>
<keyword evidence="2" id="KW-1185">Reference proteome</keyword>
<dbReference type="HOGENOM" id="CLU_2389926_0_0_1"/>
<reference evidence="1" key="1">
    <citation type="submission" date="2015-04" db="UniProtKB">
        <authorList>
            <consortium name="EnsemblPlants"/>
        </authorList>
    </citation>
    <scope>IDENTIFICATION</scope>
    <source>
        <strain evidence="1">SL10</strain>
    </source>
</reference>
<dbReference type="Proteomes" id="UP000006591">
    <property type="component" value="Chromosome 7"/>
</dbReference>
<organism evidence="1">
    <name type="scientific">Oryza nivara</name>
    <name type="common">Indian wild rice</name>
    <name type="synonym">Oryza sativa f. spontanea</name>
    <dbReference type="NCBI Taxonomy" id="4536"/>
    <lineage>
        <taxon>Eukaryota</taxon>
        <taxon>Viridiplantae</taxon>
        <taxon>Streptophyta</taxon>
        <taxon>Embryophyta</taxon>
        <taxon>Tracheophyta</taxon>
        <taxon>Spermatophyta</taxon>
        <taxon>Magnoliopsida</taxon>
        <taxon>Liliopsida</taxon>
        <taxon>Poales</taxon>
        <taxon>Poaceae</taxon>
        <taxon>BOP clade</taxon>
        <taxon>Oryzoideae</taxon>
        <taxon>Oryzeae</taxon>
        <taxon>Oryzinae</taxon>
        <taxon>Oryza</taxon>
    </lineage>
</organism>
<accession>A0A0E0I400</accession>
<dbReference type="EnsemblPlants" id="ONIVA07G21640.3">
    <property type="protein sequence ID" value="ONIVA07G21640.3"/>
    <property type="gene ID" value="ONIVA07G21640"/>
</dbReference>
<evidence type="ECO:0000313" key="2">
    <source>
        <dbReference type="Proteomes" id="UP000006591"/>
    </source>
</evidence>
<evidence type="ECO:0000313" key="1">
    <source>
        <dbReference type="EnsemblPlants" id="ONIVA07G21640.3"/>
    </source>
</evidence>
<proteinExistence type="predicted"/>
<name>A0A0E0I400_ORYNI</name>
<protein>
    <submittedName>
        <fullName evidence="1">Uncharacterized protein</fullName>
    </submittedName>
</protein>
<reference evidence="1" key="2">
    <citation type="submission" date="2018-04" db="EMBL/GenBank/DDBJ databases">
        <title>OnivRS2 (Oryza nivara Reference Sequence Version 2).</title>
        <authorList>
            <person name="Zhang J."/>
            <person name="Kudrna D."/>
            <person name="Lee S."/>
            <person name="Talag J."/>
            <person name="Rajasekar S."/>
            <person name="Welchert J."/>
            <person name="Hsing Y.-I."/>
            <person name="Wing R.A."/>
        </authorList>
    </citation>
    <scope>NUCLEOTIDE SEQUENCE [LARGE SCALE GENOMIC DNA]</scope>
    <source>
        <strain evidence="1">SL10</strain>
    </source>
</reference>